<reference evidence="1" key="1">
    <citation type="journal article" date="2022" name="bioRxiv">
        <title>Sequencing and chromosome-scale assembly of the giantPleurodeles waltlgenome.</title>
        <authorList>
            <person name="Brown T."/>
            <person name="Elewa A."/>
            <person name="Iarovenko S."/>
            <person name="Subramanian E."/>
            <person name="Araus A.J."/>
            <person name="Petzold A."/>
            <person name="Susuki M."/>
            <person name="Suzuki K.-i.T."/>
            <person name="Hayashi T."/>
            <person name="Toyoda A."/>
            <person name="Oliveira C."/>
            <person name="Osipova E."/>
            <person name="Leigh N.D."/>
            <person name="Simon A."/>
            <person name="Yun M.H."/>
        </authorList>
    </citation>
    <scope>NUCLEOTIDE SEQUENCE</scope>
    <source>
        <strain evidence="1">20211129_DDA</strain>
        <tissue evidence="1">Liver</tissue>
    </source>
</reference>
<name>A0AAV7T3J3_PLEWA</name>
<protein>
    <submittedName>
        <fullName evidence="1">Uncharacterized protein</fullName>
    </submittedName>
</protein>
<dbReference type="Gene3D" id="3.80.10.10">
    <property type="entry name" value="Ribonuclease Inhibitor"/>
    <property type="match status" value="1"/>
</dbReference>
<dbReference type="Proteomes" id="UP001066276">
    <property type="component" value="Chromosome 4_1"/>
</dbReference>
<accession>A0AAV7T3J3</accession>
<sequence>MAALRGENKTLVMMPKDEAWKALTRSSTNLRVYMVPFDIKRFPDLNDNQTEDPLVLLSWRCTRLSLLAIHGYTVWVHNLIEIAQLCGSGFKLLEVMEDSIDFDQWELTDQDVDPVHNLTEQGSLGLGQPRHTITDIELLGIFAKPFRSFYRETQSFSDLQVWS</sequence>
<dbReference type="PANTHER" id="PTHR20933:SF3">
    <property type="entry name" value="F-BOX ONLY PROTEIN 33"/>
    <property type="match status" value="1"/>
</dbReference>
<dbReference type="InterPro" id="IPR032675">
    <property type="entry name" value="LRR_dom_sf"/>
</dbReference>
<keyword evidence="2" id="KW-1185">Reference proteome</keyword>
<dbReference type="EMBL" id="JANPWB010000007">
    <property type="protein sequence ID" value="KAJ1170649.1"/>
    <property type="molecule type" value="Genomic_DNA"/>
</dbReference>
<proteinExistence type="predicted"/>
<dbReference type="AlphaFoldDB" id="A0AAV7T3J3"/>
<dbReference type="PANTHER" id="PTHR20933">
    <property type="entry name" value="F-BOX ONLY PROTEIN 33"/>
    <property type="match status" value="1"/>
</dbReference>
<evidence type="ECO:0000313" key="2">
    <source>
        <dbReference type="Proteomes" id="UP001066276"/>
    </source>
</evidence>
<comment type="caution">
    <text evidence="1">The sequence shown here is derived from an EMBL/GenBank/DDBJ whole genome shotgun (WGS) entry which is preliminary data.</text>
</comment>
<dbReference type="GO" id="GO:0031398">
    <property type="term" value="P:positive regulation of protein ubiquitination"/>
    <property type="evidence" value="ECO:0007669"/>
    <property type="project" value="TreeGrafter"/>
</dbReference>
<organism evidence="1 2">
    <name type="scientific">Pleurodeles waltl</name>
    <name type="common">Iberian ribbed newt</name>
    <dbReference type="NCBI Taxonomy" id="8319"/>
    <lineage>
        <taxon>Eukaryota</taxon>
        <taxon>Metazoa</taxon>
        <taxon>Chordata</taxon>
        <taxon>Craniata</taxon>
        <taxon>Vertebrata</taxon>
        <taxon>Euteleostomi</taxon>
        <taxon>Amphibia</taxon>
        <taxon>Batrachia</taxon>
        <taxon>Caudata</taxon>
        <taxon>Salamandroidea</taxon>
        <taxon>Salamandridae</taxon>
        <taxon>Pleurodelinae</taxon>
        <taxon>Pleurodeles</taxon>
    </lineage>
</organism>
<evidence type="ECO:0000313" key="1">
    <source>
        <dbReference type="EMBL" id="KAJ1170649.1"/>
    </source>
</evidence>
<gene>
    <name evidence="1" type="ORF">NDU88_002522</name>
</gene>